<organism evidence="1">
    <name type="scientific">Arundo donax</name>
    <name type="common">Giant reed</name>
    <name type="synonym">Donax arundinaceus</name>
    <dbReference type="NCBI Taxonomy" id="35708"/>
    <lineage>
        <taxon>Eukaryota</taxon>
        <taxon>Viridiplantae</taxon>
        <taxon>Streptophyta</taxon>
        <taxon>Embryophyta</taxon>
        <taxon>Tracheophyta</taxon>
        <taxon>Spermatophyta</taxon>
        <taxon>Magnoliopsida</taxon>
        <taxon>Liliopsida</taxon>
        <taxon>Poales</taxon>
        <taxon>Poaceae</taxon>
        <taxon>PACMAD clade</taxon>
        <taxon>Arundinoideae</taxon>
        <taxon>Arundineae</taxon>
        <taxon>Arundo</taxon>
    </lineage>
</organism>
<name>A0A0A9EW48_ARUDO</name>
<protein>
    <submittedName>
        <fullName evidence="1">Uncharacterized protein</fullName>
    </submittedName>
</protein>
<dbReference type="AlphaFoldDB" id="A0A0A9EW48"/>
<dbReference type="EMBL" id="GBRH01197628">
    <property type="protein sequence ID" value="JAE00268.1"/>
    <property type="molecule type" value="Transcribed_RNA"/>
</dbReference>
<sequence length="20" mass="2243">MAEGSPFGSQQLNPKYVILY</sequence>
<proteinExistence type="predicted"/>
<evidence type="ECO:0000313" key="1">
    <source>
        <dbReference type="EMBL" id="JAE00268.1"/>
    </source>
</evidence>
<accession>A0A0A9EW48</accession>
<reference evidence="1" key="2">
    <citation type="journal article" date="2015" name="Data Brief">
        <title>Shoot transcriptome of the giant reed, Arundo donax.</title>
        <authorList>
            <person name="Barrero R.A."/>
            <person name="Guerrero F.D."/>
            <person name="Moolhuijzen P."/>
            <person name="Goolsby J.A."/>
            <person name="Tidwell J."/>
            <person name="Bellgard S.E."/>
            <person name="Bellgard M.I."/>
        </authorList>
    </citation>
    <scope>NUCLEOTIDE SEQUENCE</scope>
    <source>
        <tissue evidence="1">Shoot tissue taken approximately 20 cm above the soil surface</tissue>
    </source>
</reference>
<reference evidence="1" key="1">
    <citation type="submission" date="2014-09" db="EMBL/GenBank/DDBJ databases">
        <authorList>
            <person name="Magalhaes I.L.F."/>
            <person name="Oliveira U."/>
            <person name="Santos F.R."/>
            <person name="Vidigal T.H.D.A."/>
            <person name="Brescovit A.D."/>
            <person name="Santos A.J."/>
        </authorList>
    </citation>
    <scope>NUCLEOTIDE SEQUENCE</scope>
    <source>
        <tissue evidence="1">Shoot tissue taken approximately 20 cm above the soil surface</tissue>
    </source>
</reference>